<gene>
    <name evidence="2" type="ORF">ACJ72_02122</name>
</gene>
<dbReference type="Proteomes" id="UP000091918">
    <property type="component" value="Unassembled WGS sequence"/>
</dbReference>
<sequence>MASAPETETGSSIDTKRLVLGSNNPNVEHSASINRPMFSQDWEIISSSGYKISDHMINEPPPGKPFRIIMIGAGGQALTSCTTPYSNSSIRTIPSSSAMKRTMTWAGRGWRIDIPGVRAMYPVPVTNSAGGPTRTGRDIIALPKKFGSI</sequence>
<feature type="region of interest" description="Disordered" evidence="1">
    <location>
        <begin position="1"/>
        <end position="21"/>
    </location>
</feature>
<dbReference type="EMBL" id="LGUA01000167">
    <property type="protein sequence ID" value="OAX83507.1"/>
    <property type="molecule type" value="Genomic_DNA"/>
</dbReference>
<reference evidence="2 3" key="1">
    <citation type="submission" date="2015-07" db="EMBL/GenBank/DDBJ databases">
        <title>Emmonsia species relationships and genome sequence.</title>
        <authorList>
            <person name="Cuomo C.A."/>
            <person name="Schwartz I.S."/>
            <person name="Kenyon C."/>
            <person name="de Hoog G.S."/>
            <person name="Govender N.P."/>
            <person name="Botha A."/>
            <person name="Moreno L."/>
            <person name="de Vries M."/>
            <person name="Munoz J.F."/>
            <person name="Stielow J.B."/>
        </authorList>
    </citation>
    <scope>NUCLEOTIDE SEQUENCE [LARGE SCALE GENOMIC DNA]</scope>
    <source>
        <strain evidence="2 3">CBS 136260</strain>
    </source>
</reference>
<dbReference type="AlphaFoldDB" id="A0A1B7P3R4"/>
<proteinExistence type="predicted"/>
<evidence type="ECO:0000256" key="1">
    <source>
        <dbReference type="SAM" id="MobiDB-lite"/>
    </source>
</evidence>
<feature type="compositionally biased region" description="Polar residues" evidence="1">
    <location>
        <begin position="1"/>
        <end position="13"/>
    </location>
</feature>
<organism evidence="2 3">
    <name type="scientific">Emergomyces africanus</name>
    <dbReference type="NCBI Taxonomy" id="1955775"/>
    <lineage>
        <taxon>Eukaryota</taxon>
        <taxon>Fungi</taxon>
        <taxon>Dikarya</taxon>
        <taxon>Ascomycota</taxon>
        <taxon>Pezizomycotina</taxon>
        <taxon>Eurotiomycetes</taxon>
        <taxon>Eurotiomycetidae</taxon>
        <taxon>Onygenales</taxon>
        <taxon>Ajellomycetaceae</taxon>
        <taxon>Emergomyces</taxon>
    </lineage>
</organism>
<accession>A0A1B7P3R4</accession>
<evidence type="ECO:0000313" key="2">
    <source>
        <dbReference type="EMBL" id="OAX83507.1"/>
    </source>
</evidence>
<name>A0A1B7P3R4_9EURO</name>
<keyword evidence="3" id="KW-1185">Reference proteome</keyword>
<protein>
    <submittedName>
        <fullName evidence="2">Uncharacterized protein</fullName>
    </submittedName>
</protein>
<evidence type="ECO:0000313" key="3">
    <source>
        <dbReference type="Proteomes" id="UP000091918"/>
    </source>
</evidence>
<dbReference type="STRING" id="1658172.A0A1B7P3R4"/>
<comment type="caution">
    <text evidence="2">The sequence shown here is derived from an EMBL/GenBank/DDBJ whole genome shotgun (WGS) entry which is preliminary data.</text>
</comment>